<name>A0ABR2L712_9EUKA</name>
<reference evidence="4 5" key="1">
    <citation type="submission" date="2024-04" db="EMBL/GenBank/DDBJ databases">
        <title>Tritrichomonas musculus Genome.</title>
        <authorList>
            <person name="Alves-Ferreira E."/>
            <person name="Grigg M."/>
            <person name="Lorenzi H."/>
            <person name="Galac M."/>
        </authorList>
    </citation>
    <scope>NUCLEOTIDE SEQUENCE [LARGE SCALE GENOMIC DNA]</scope>
    <source>
        <strain evidence="4 5">EAF2021</strain>
    </source>
</reference>
<dbReference type="EMBL" id="JAPFFF010000001">
    <property type="protein sequence ID" value="KAK8898055.1"/>
    <property type="molecule type" value="Genomic_DNA"/>
</dbReference>
<evidence type="ECO:0000313" key="4">
    <source>
        <dbReference type="EMBL" id="KAK8898055.1"/>
    </source>
</evidence>
<accession>A0ABR2L712</accession>
<evidence type="ECO:0000256" key="2">
    <source>
        <dbReference type="SAM" id="SignalP"/>
    </source>
</evidence>
<dbReference type="Gene3D" id="3.40.50.720">
    <property type="entry name" value="NAD(P)-binding Rossmann-like Domain"/>
    <property type="match status" value="1"/>
</dbReference>
<keyword evidence="5" id="KW-1185">Reference proteome</keyword>
<feature type="signal peptide" evidence="2">
    <location>
        <begin position="1"/>
        <end position="17"/>
    </location>
</feature>
<comment type="caution">
    <text evidence="4">The sequence shown here is derived from an EMBL/GenBank/DDBJ whole genome shotgun (WGS) entry which is preliminary data.</text>
</comment>
<evidence type="ECO:0000259" key="3">
    <source>
        <dbReference type="Pfam" id="PF01370"/>
    </source>
</evidence>
<dbReference type="SUPFAM" id="SSF51735">
    <property type="entry name" value="NAD(P)-binding Rossmann-fold domains"/>
    <property type="match status" value="1"/>
</dbReference>
<sequence length="595" mass="69045">MYFLLISLAFLSKKSSCLNKGFTGSSVNITQSKQQAILVNNSSFQNQNQSIKTVFITGGTGVMGQSTLNEFVKHLDKFKIKLLLLPSRQNRRIIQQYLKKYGEDNFEIVWGDFNHYNDVYKGVENSDYVLHIGGLVSPIADIYPYLTQKTNINAARYIVRSLLEQKRRDTVKVCFIGSVAETGNRNYPVHWGRTGDPIKVSIYDHYGLSKVIAERIFVESGIKSWVVLRQTGILHPKLFSHIDPIMFNTPLNTGIEWVTVEDSGRLMLNLVLKDMKGQLPADFWNKFYNIGSGENYRITNYEFDNLIFKNIGLEAMHESYEPHWISTKNFHGHYFTDSDKLEEILEFRGNIPIEDYFKQMCDKTLFIYRIGKYIPFKKLMRKVVKVMLKHVASEKMLGTIDWINNNMTDRITAFYGSFDEYLRLPRSWSDFKPLIMNTSNEEGSKYRLNHGYDESKPLNQIELADLVSAAKFRGGDVMSNSMKKGDLITKIEWKCGHCGKTFFASPTLILLGGHWCPHCFVPSNSWNYDSIAKTNPFFAQVWYSDHNMNESNVYHFNHVFNESCYHKDPFHPQHIHYQNKFNIKNSLTFLKFKSH</sequence>
<dbReference type="PANTHER" id="PTHR42687">
    <property type="entry name" value="L-THREONINE 3-DEHYDROGENASE"/>
    <property type="match status" value="1"/>
</dbReference>
<gene>
    <name evidence="4" type="ORF">M9Y10_000315</name>
</gene>
<dbReference type="InterPro" id="IPR001509">
    <property type="entry name" value="Epimerase_deHydtase"/>
</dbReference>
<feature type="chain" id="PRO_5047168148" description="NAD-dependent epimerase/dehydratase domain-containing protein" evidence="2">
    <location>
        <begin position="18"/>
        <end position="595"/>
    </location>
</feature>
<evidence type="ECO:0000256" key="1">
    <source>
        <dbReference type="ARBA" id="ARBA00007637"/>
    </source>
</evidence>
<organism evidence="4 5">
    <name type="scientific">Tritrichomonas musculus</name>
    <dbReference type="NCBI Taxonomy" id="1915356"/>
    <lineage>
        <taxon>Eukaryota</taxon>
        <taxon>Metamonada</taxon>
        <taxon>Parabasalia</taxon>
        <taxon>Tritrichomonadida</taxon>
        <taxon>Tritrichomonadidae</taxon>
        <taxon>Tritrichomonas</taxon>
    </lineage>
</organism>
<dbReference type="PANTHER" id="PTHR42687:SF1">
    <property type="entry name" value="L-THREONINE 3-DEHYDROGENASE, MITOCHONDRIAL"/>
    <property type="match status" value="1"/>
</dbReference>
<dbReference type="Pfam" id="PF01370">
    <property type="entry name" value="Epimerase"/>
    <property type="match status" value="1"/>
</dbReference>
<keyword evidence="2" id="KW-0732">Signal</keyword>
<comment type="similarity">
    <text evidence="1">Belongs to the NAD(P)-dependent epimerase/dehydratase family.</text>
</comment>
<dbReference type="InterPro" id="IPR036291">
    <property type="entry name" value="NAD(P)-bd_dom_sf"/>
</dbReference>
<evidence type="ECO:0000313" key="5">
    <source>
        <dbReference type="Proteomes" id="UP001470230"/>
    </source>
</evidence>
<dbReference type="Proteomes" id="UP001470230">
    <property type="component" value="Unassembled WGS sequence"/>
</dbReference>
<feature type="domain" description="NAD-dependent epimerase/dehydratase" evidence="3">
    <location>
        <begin position="54"/>
        <end position="218"/>
    </location>
</feature>
<protein>
    <recommendedName>
        <fullName evidence="3">NAD-dependent epimerase/dehydratase domain-containing protein</fullName>
    </recommendedName>
</protein>
<dbReference type="InterPro" id="IPR051225">
    <property type="entry name" value="NAD(P)_epim/dehydratase"/>
</dbReference>
<proteinExistence type="inferred from homology"/>